<gene>
    <name evidence="5" type="ORF">CBY09_11395</name>
</gene>
<evidence type="ECO:0000259" key="4">
    <source>
        <dbReference type="PROSITE" id="PS01124"/>
    </source>
</evidence>
<dbReference type="AlphaFoldDB" id="A0A235EP00"/>
<reference evidence="5 6" key="1">
    <citation type="submission" date="2017-07" db="EMBL/GenBank/DDBJ databases">
        <title>Acidovorax KNDSW TSA 6 genome sequence and assembly.</title>
        <authorList>
            <person name="Mayilraj S."/>
        </authorList>
    </citation>
    <scope>NUCLEOTIDE SEQUENCE [LARGE SCALE GENOMIC DNA]</scope>
    <source>
        <strain evidence="5 6">KNDSW-TSA6</strain>
    </source>
</reference>
<accession>A0A235EP00</accession>
<dbReference type="InterPro" id="IPR020449">
    <property type="entry name" value="Tscrpt_reg_AraC-type_HTH"/>
</dbReference>
<evidence type="ECO:0000313" key="5">
    <source>
        <dbReference type="EMBL" id="OYD50155.1"/>
    </source>
</evidence>
<dbReference type="PROSITE" id="PS00041">
    <property type="entry name" value="HTH_ARAC_FAMILY_1"/>
    <property type="match status" value="1"/>
</dbReference>
<feature type="domain" description="HTH araC/xylS-type" evidence="4">
    <location>
        <begin position="162"/>
        <end position="258"/>
    </location>
</feature>
<evidence type="ECO:0000256" key="3">
    <source>
        <dbReference type="ARBA" id="ARBA00023163"/>
    </source>
</evidence>
<dbReference type="GO" id="GO:0000976">
    <property type="term" value="F:transcription cis-regulatory region binding"/>
    <property type="evidence" value="ECO:0007669"/>
    <property type="project" value="TreeGrafter"/>
</dbReference>
<evidence type="ECO:0000313" key="6">
    <source>
        <dbReference type="Proteomes" id="UP000215441"/>
    </source>
</evidence>
<dbReference type="OrthoDB" id="8584243at2"/>
<sequence length="258" mass="28282">MMEPALSLQIATAVHHRIHTVTVRMDSVGWVVSGTKHLVTPDGGHRYPSGRVFVLPRGAQWEIVNDPAPQGRYVARLLCFAPELVEQFHRQFGQFVAVPAVQGCAGLAADAAFEDSYMRAVAALESEASSQALREHRALEVLLMLAEAGIVFASPGELGWAERVRRLIGPSPQANWTLERIAAAFAMSASTLQRRLAQEGETVSQCLRDVRLETGLMLLQSSALQVSEIAARCGYESHSRFSAAFRERFGFSPSQLRP</sequence>
<dbReference type="InterPro" id="IPR018062">
    <property type="entry name" value="HTH_AraC-typ_CS"/>
</dbReference>
<keyword evidence="2" id="KW-0238">DNA-binding</keyword>
<proteinExistence type="predicted"/>
<dbReference type="GO" id="GO:0003700">
    <property type="term" value="F:DNA-binding transcription factor activity"/>
    <property type="evidence" value="ECO:0007669"/>
    <property type="project" value="InterPro"/>
</dbReference>
<dbReference type="EMBL" id="NOIG01000007">
    <property type="protein sequence ID" value="OYD50155.1"/>
    <property type="molecule type" value="Genomic_DNA"/>
</dbReference>
<dbReference type="PANTHER" id="PTHR47894:SF4">
    <property type="entry name" value="HTH-TYPE TRANSCRIPTIONAL REGULATOR GADX"/>
    <property type="match status" value="1"/>
</dbReference>
<name>A0A235EP00_9BURK</name>
<dbReference type="PANTHER" id="PTHR47894">
    <property type="entry name" value="HTH-TYPE TRANSCRIPTIONAL REGULATOR GADX"/>
    <property type="match status" value="1"/>
</dbReference>
<dbReference type="Proteomes" id="UP000215441">
    <property type="component" value="Unassembled WGS sequence"/>
</dbReference>
<dbReference type="SUPFAM" id="SSF46689">
    <property type="entry name" value="Homeodomain-like"/>
    <property type="match status" value="1"/>
</dbReference>
<dbReference type="InterPro" id="IPR009057">
    <property type="entry name" value="Homeodomain-like_sf"/>
</dbReference>
<organism evidence="5 6">
    <name type="scientific">Acidovorax kalamii</name>
    <dbReference type="NCBI Taxonomy" id="2004485"/>
    <lineage>
        <taxon>Bacteria</taxon>
        <taxon>Pseudomonadati</taxon>
        <taxon>Pseudomonadota</taxon>
        <taxon>Betaproteobacteria</taxon>
        <taxon>Burkholderiales</taxon>
        <taxon>Comamonadaceae</taxon>
        <taxon>Acidovorax</taxon>
    </lineage>
</organism>
<dbReference type="SMART" id="SM00342">
    <property type="entry name" value="HTH_ARAC"/>
    <property type="match status" value="1"/>
</dbReference>
<dbReference type="Pfam" id="PF12833">
    <property type="entry name" value="HTH_18"/>
    <property type="match status" value="1"/>
</dbReference>
<keyword evidence="1" id="KW-0805">Transcription regulation</keyword>
<keyword evidence="3" id="KW-0804">Transcription</keyword>
<dbReference type="GO" id="GO:0005829">
    <property type="term" value="C:cytosol"/>
    <property type="evidence" value="ECO:0007669"/>
    <property type="project" value="TreeGrafter"/>
</dbReference>
<comment type="caution">
    <text evidence="5">The sequence shown here is derived from an EMBL/GenBank/DDBJ whole genome shotgun (WGS) entry which is preliminary data.</text>
</comment>
<dbReference type="Gene3D" id="1.10.10.60">
    <property type="entry name" value="Homeodomain-like"/>
    <property type="match status" value="1"/>
</dbReference>
<protein>
    <submittedName>
        <fullName evidence="5">AraC family transcriptional regulator</fullName>
    </submittedName>
</protein>
<dbReference type="PROSITE" id="PS01124">
    <property type="entry name" value="HTH_ARAC_FAMILY_2"/>
    <property type="match status" value="1"/>
</dbReference>
<evidence type="ECO:0000256" key="2">
    <source>
        <dbReference type="ARBA" id="ARBA00023125"/>
    </source>
</evidence>
<keyword evidence="6" id="KW-1185">Reference proteome</keyword>
<dbReference type="InterPro" id="IPR018060">
    <property type="entry name" value="HTH_AraC"/>
</dbReference>
<evidence type="ECO:0000256" key="1">
    <source>
        <dbReference type="ARBA" id="ARBA00023015"/>
    </source>
</evidence>
<dbReference type="PRINTS" id="PR00032">
    <property type="entry name" value="HTHARAC"/>
</dbReference>